<evidence type="ECO:0000313" key="2">
    <source>
        <dbReference type="EMBL" id="KKL80798.1"/>
    </source>
</evidence>
<dbReference type="EMBL" id="LAZR01022751">
    <property type="protein sequence ID" value="KKL80798.1"/>
    <property type="molecule type" value="Genomic_DNA"/>
</dbReference>
<feature type="region of interest" description="Disordered" evidence="1">
    <location>
        <begin position="186"/>
        <end position="223"/>
    </location>
</feature>
<feature type="non-terminal residue" evidence="2">
    <location>
        <position position="1"/>
    </location>
</feature>
<gene>
    <name evidence="2" type="ORF">LCGC14_2001160</name>
</gene>
<protein>
    <submittedName>
        <fullName evidence="2">Uncharacterized protein</fullName>
    </submittedName>
</protein>
<proteinExistence type="predicted"/>
<accession>A0A0F9F3G2</accession>
<organism evidence="2">
    <name type="scientific">marine sediment metagenome</name>
    <dbReference type="NCBI Taxonomy" id="412755"/>
    <lineage>
        <taxon>unclassified sequences</taxon>
        <taxon>metagenomes</taxon>
        <taxon>ecological metagenomes</taxon>
    </lineage>
</organism>
<evidence type="ECO:0000256" key="1">
    <source>
        <dbReference type="SAM" id="MobiDB-lite"/>
    </source>
</evidence>
<sequence>DLDLSGTVGAMLRSTGGTSAPIFGFGIVDTATDVKVTLNDTNAFMVKGSVTEADLGFDNFRFGIDDNAPRMIFEDFGGTTWQLDSNGNNFRFFQAGSVKMQLASDGDLSLENNNLDNVGVIFLKQQASADADVPAYGQIWTKTATPNQLWFTPDGGVDTQLDHTGAFPTTWSDTGITGAELETLSDTSDADSLHSHSNHGASHGNTLDEAYDEGGAGAGRTITVDDGSPIELIAAGPTTKVIDILQSGGGFPELQLRPDGILFGPGGGTPQDISLTRSGNNVLALGASDKLTLDKIGATTGDVLAVQSTLKLAKPLVLDKGTSANIDGNDEISIPVVTWLYLTSAGATDNLDGIGAGTEGQVVFLTVVAGKDITLVHNGTVTAGKKLMINGEATVTLDQDHDFAIAIYDATATVWNVLVPGSGGGVGNHNILDGSVHQDSVADGVTAGSVIIGNDTPKWDELVISIPGANILNVLGIANGETVPSWKSVLDGTNPAATAATASPGTSLISAHRDHVHPIGVGTTRGDILIWNSTPVASRLVAKTAGAYVGGDGTDVVSTIPKRTIVLTAAGGKEATTAGCAAAAVVEAGTNDVDYWVLDFDKDTDEFAFWNIVMPGNYDGGTITFRVYWTAASGSGTVVWNLKGRSYADSAAIDQAYTDVGETSTDTLITAGDVHISPESAVVTLNGSPAGGEYVQIKVNRDISEDTLTADARLLAIEIEYTTDAISDAI</sequence>
<comment type="caution">
    <text evidence="2">The sequence shown here is derived from an EMBL/GenBank/DDBJ whole genome shotgun (WGS) entry which is preliminary data.</text>
</comment>
<dbReference type="AlphaFoldDB" id="A0A0F9F3G2"/>
<name>A0A0F9F3G2_9ZZZZ</name>
<reference evidence="2" key="1">
    <citation type="journal article" date="2015" name="Nature">
        <title>Complex archaea that bridge the gap between prokaryotes and eukaryotes.</title>
        <authorList>
            <person name="Spang A."/>
            <person name="Saw J.H."/>
            <person name="Jorgensen S.L."/>
            <person name="Zaremba-Niedzwiedzka K."/>
            <person name="Martijn J."/>
            <person name="Lind A.E."/>
            <person name="van Eijk R."/>
            <person name="Schleper C."/>
            <person name="Guy L."/>
            <person name="Ettema T.J."/>
        </authorList>
    </citation>
    <scope>NUCLEOTIDE SEQUENCE</scope>
</reference>